<dbReference type="PANTHER" id="PTHR35125:SF1">
    <property type="entry name" value="PROTEIN PATRONUS 2"/>
    <property type="match status" value="1"/>
</dbReference>
<sequence>MSRVRAPGLILQTENMALPPKGATAKKITSSVSKTVKGGKALGNRKPLQDISNSSAITNDASKRKKNQEKNEKNILQEGFLHDHKKCVEAQRAGMDKQLFDAFLSEHGLLSPCPTSPKSKEPEAYIASAPRFLELELVPELPTMDDDVAFRCSSPIFCDSPPRSSPQYELPELVLRP</sequence>
<keyword evidence="3" id="KW-1185">Reference proteome</keyword>
<dbReference type="AlphaFoldDB" id="A0AAP0KLN4"/>
<organism evidence="2 3">
    <name type="scientific">Stephania japonica</name>
    <dbReference type="NCBI Taxonomy" id="461633"/>
    <lineage>
        <taxon>Eukaryota</taxon>
        <taxon>Viridiplantae</taxon>
        <taxon>Streptophyta</taxon>
        <taxon>Embryophyta</taxon>
        <taxon>Tracheophyta</taxon>
        <taxon>Spermatophyta</taxon>
        <taxon>Magnoliopsida</taxon>
        <taxon>Ranunculales</taxon>
        <taxon>Menispermaceae</taxon>
        <taxon>Menispermoideae</taxon>
        <taxon>Cissampelideae</taxon>
        <taxon>Stephania</taxon>
    </lineage>
</organism>
<comment type="caution">
    <text evidence="2">The sequence shown here is derived from an EMBL/GenBank/DDBJ whole genome shotgun (WGS) entry which is preliminary data.</text>
</comment>
<dbReference type="GO" id="GO:0007346">
    <property type="term" value="P:regulation of mitotic cell cycle"/>
    <property type="evidence" value="ECO:0007669"/>
    <property type="project" value="InterPro"/>
</dbReference>
<accession>A0AAP0KLN4</accession>
<gene>
    <name evidence="2" type="ORF">Sjap_001127</name>
</gene>
<dbReference type="Proteomes" id="UP001417504">
    <property type="component" value="Unassembled WGS sequence"/>
</dbReference>
<dbReference type="InterPro" id="IPR039326">
    <property type="entry name" value="Patronus"/>
</dbReference>
<name>A0AAP0KLN4_9MAGN</name>
<evidence type="ECO:0000256" key="1">
    <source>
        <dbReference type="SAM" id="MobiDB-lite"/>
    </source>
</evidence>
<evidence type="ECO:0000313" key="3">
    <source>
        <dbReference type="Proteomes" id="UP001417504"/>
    </source>
</evidence>
<evidence type="ECO:0008006" key="4">
    <source>
        <dbReference type="Google" id="ProtNLM"/>
    </source>
</evidence>
<dbReference type="EMBL" id="JBBNAE010000001">
    <property type="protein sequence ID" value="KAK9153647.1"/>
    <property type="molecule type" value="Genomic_DNA"/>
</dbReference>
<proteinExistence type="predicted"/>
<evidence type="ECO:0000313" key="2">
    <source>
        <dbReference type="EMBL" id="KAK9153647.1"/>
    </source>
</evidence>
<reference evidence="2 3" key="1">
    <citation type="submission" date="2024-01" db="EMBL/GenBank/DDBJ databases">
        <title>Genome assemblies of Stephania.</title>
        <authorList>
            <person name="Yang L."/>
        </authorList>
    </citation>
    <scope>NUCLEOTIDE SEQUENCE [LARGE SCALE GENOMIC DNA]</scope>
    <source>
        <strain evidence="2">QJT</strain>
        <tissue evidence="2">Leaf</tissue>
    </source>
</reference>
<feature type="region of interest" description="Disordered" evidence="1">
    <location>
        <begin position="22"/>
        <end position="73"/>
    </location>
</feature>
<dbReference type="PANTHER" id="PTHR35125">
    <property type="entry name" value="NEURON NAVIGATOR 1-LIKE-RELATED"/>
    <property type="match status" value="1"/>
</dbReference>
<protein>
    <recommendedName>
        <fullName evidence="4">Protein PATRONUS 2</fullName>
    </recommendedName>
</protein>
<feature type="compositionally biased region" description="Polar residues" evidence="1">
    <location>
        <begin position="50"/>
        <end position="60"/>
    </location>
</feature>
<feature type="compositionally biased region" description="Low complexity" evidence="1">
    <location>
        <begin position="23"/>
        <end position="36"/>
    </location>
</feature>